<feature type="domain" description="DUF5671" evidence="2">
    <location>
        <begin position="10"/>
        <end position="79"/>
    </location>
</feature>
<dbReference type="Proteomes" id="UP000737555">
    <property type="component" value="Unassembled WGS sequence"/>
</dbReference>
<dbReference type="InterPro" id="IPR043728">
    <property type="entry name" value="DUF5671"/>
</dbReference>
<evidence type="ECO:0000256" key="1">
    <source>
        <dbReference type="SAM" id="Phobius"/>
    </source>
</evidence>
<name>A0A8T7H022_9EURY</name>
<accession>A0A8T7H022</accession>
<evidence type="ECO:0000313" key="4">
    <source>
        <dbReference type="Proteomes" id="UP000737555"/>
    </source>
</evidence>
<evidence type="ECO:0000259" key="2">
    <source>
        <dbReference type="Pfam" id="PF18920"/>
    </source>
</evidence>
<sequence>MALQGLTAWRAYLYAISLIALVVVIVGAVDLIAIAIEVFIYPAPQPYPAPQYYPGLPGSVAQVVVGLVVWAYHWRLIRKER</sequence>
<keyword evidence="1" id="KW-1133">Transmembrane helix</keyword>
<comment type="caution">
    <text evidence="3">The sequence shown here is derived from an EMBL/GenBank/DDBJ whole genome shotgun (WGS) entry which is preliminary data.</text>
</comment>
<evidence type="ECO:0000313" key="3">
    <source>
        <dbReference type="EMBL" id="NQS77741.1"/>
    </source>
</evidence>
<dbReference type="EMBL" id="JABMJE010000029">
    <property type="protein sequence ID" value="NQS77741.1"/>
    <property type="molecule type" value="Genomic_DNA"/>
</dbReference>
<keyword evidence="1" id="KW-0812">Transmembrane</keyword>
<proteinExistence type="predicted"/>
<protein>
    <recommendedName>
        <fullName evidence="2">DUF5671 domain-containing protein</fullName>
    </recommendedName>
</protein>
<feature type="transmembrane region" description="Helical" evidence="1">
    <location>
        <begin position="52"/>
        <end position="72"/>
    </location>
</feature>
<dbReference type="AlphaFoldDB" id="A0A8T7H022"/>
<reference evidence="3" key="1">
    <citation type="submission" date="2020-05" db="EMBL/GenBank/DDBJ databases">
        <title>The first insight into the ecology of ammonia-tolerant syntrophic propionate oxidizing bacteria.</title>
        <authorList>
            <person name="Singh A."/>
            <person name="Schnurer A."/>
            <person name="Westerholm M."/>
        </authorList>
    </citation>
    <scope>NUCLEOTIDE SEQUENCE</scope>
    <source>
        <strain evidence="3">MAG54</strain>
    </source>
</reference>
<organism evidence="3 4">
    <name type="scientific">Methanoculleus bourgensis</name>
    <dbReference type="NCBI Taxonomy" id="83986"/>
    <lineage>
        <taxon>Archaea</taxon>
        <taxon>Methanobacteriati</taxon>
        <taxon>Methanobacteriota</taxon>
        <taxon>Stenosarchaea group</taxon>
        <taxon>Methanomicrobia</taxon>
        <taxon>Methanomicrobiales</taxon>
        <taxon>Methanomicrobiaceae</taxon>
        <taxon>Methanoculleus</taxon>
    </lineage>
</organism>
<feature type="transmembrane region" description="Helical" evidence="1">
    <location>
        <begin position="12"/>
        <end position="40"/>
    </location>
</feature>
<gene>
    <name evidence="3" type="ORF">HQQ74_03315</name>
</gene>
<keyword evidence="1" id="KW-0472">Membrane</keyword>
<dbReference type="Pfam" id="PF18920">
    <property type="entry name" value="DUF5671"/>
    <property type="match status" value="1"/>
</dbReference>